<comment type="similarity">
    <text evidence="5">Belongs to the SAT4 family.</text>
</comment>
<feature type="transmembrane region" description="Helical" evidence="7">
    <location>
        <begin position="90"/>
        <end position="114"/>
    </location>
</feature>
<feature type="transmembrane region" description="Helical" evidence="7">
    <location>
        <begin position="210"/>
        <end position="229"/>
    </location>
</feature>
<protein>
    <recommendedName>
        <fullName evidence="8">Rhodopsin domain-containing protein</fullName>
    </recommendedName>
</protein>
<dbReference type="OrthoDB" id="5331848at2759"/>
<evidence type="ECO:0000256" key="4">
    <source>
        <dbReference type="ARBA" id="ARBA00023136"/>
    </source>
</evidence>
<reference evidence="9" key="1">
    <citation type="journal article" date="2020" name="Stud. Mycol.">
        <title>101 Dothideomycetes genomes: a test case for predicting lifestyles and emergence of pathogens.</title>
        <authorList>
            <person name="Haridas S."/>
            <person name="Albert R."/>
            <person name="Binder M."/>
            <person name="Bloem J."/>
            <person name="Labutti K."/>
            <person name="Salamov A."/>
            <person name="Andreopoulos B."/>
            <person name="Baker S."/>
            <person name="Barry K."/>
            <person name="Bills G."/>
            <person name="Bluhm B."/>
            <person name="Cannon C."/>
            <person name="Castanera R."/>
            <person name="Culley D."/>
            <person name="Daum C."/>
            <person name="Ezra D."/>
            <person name="Gonzalez J."/>
            <person name="Henrissat B."/>
            <person name="Kuo A."/>
            <person name="Liang C."/>
            <person name="Lipzen A."/>
            <person name="Lutzoni F."/>
            <person name="Magnuson J."/>
            <person name="Mondo S."/>
            <person name="Nolan M."/>
            <person name="Ohm R."/>
            <person name="Pangilinan J."/>
            <person name="Park H.-J."/>
            <person name="Ramirez L."/>
            <person name="Alfaro M."/>
            <person name="Sun H."/>
            <person name="Tritt A."/>
            <person name="Yoshinaga Y."/>
            <person name="Zwiers L.-H."/>
            <person name="Turgeon B."/>
            <person name="Goodwin S."/>
            <person name="Spatafora J."/>
            <person name="Crous P."/>
            <person name="Grigoriev I."/>
        </authorList>
    </citation>
    <scope>NUCLEOTIDE SEQUENCE</scope>
    <source>
        <strain evidence="9">CBS 125425</strain>
    </source>
</reference>
<keyword evidence="3 7" id="KW-1133">Transmembrane helix</keyword>
<dbReference type="GO" id="GO:0016020">
    <property type="term" value="C:membrane"/>
    <property type="evidence" value="ECO:0007669"/>
    <property type="project" value="UniProtKB-SubCell"/>
</dbReference>
<dbReference type="EMBL" id="ML996251">
    <property type="protein sequence ID" value="KAF2729250.1"/>
    <property type="molecule type" value="Genomic_DNA"/>
</dbReference>
<dbReference type="PANTHER" id="PTHR33048">
    <property type="entry name" value="PTH11-LIKE INTEGRAL MEMBRANE PROTEIN (AFU_ORTHOLOGUE AFUA_5G11245)"/>
    <property type="match status" value="1"/>
</dbReference>
<evidence type="ECO:0000256" key="2">
    <source>
        <dbReference type="ARBA" id="ARBA00022692"/>
    </source>
</evidence>
<evidence type="ECO:0000259" key="8">
    <source>
        <dbReference type="Pfam" id="PF20684"/>
    </source>
</evidence>
<dbReference type="PANTHER" id="PTHR33048:SF146">
    <property type="entry name" value="INTEGRAL MEMBRANE PROTEIN"/>
    <property type="match status" value="1"/>
</dbReference>
<organism evidence="9 10">
    <name type="scientific">Polyplosphaeria fusca</name>
    <dbReference type="NCBI Taxonomy" id="682080"/>
    <lineage>
        <taxon>Eukaryota</taxon>
        <taxon>Fungi</taxon>
        <taxon>Dikarya</taxon>
        <taxon>Ascomycota</taxon>
        <taxon>Pezizomycotina</taxon>
        <taxon>Dothideomycetes</taxon>
        <taxon>Pleosporomycetidae</taxon>
        <taxon>Pleosporales</taxon>
        <taxon>Tetraplosphaeriaceae</taxon>
        <taxon>Polyplosphaeria</taxon>
    </lineage>
</organism>
<feature type="transmembrane region" description="Helical" evidence="7">
    <location>
        <begin position="12"/>
        <end position="34"/>
    </location>
</feature>
<dbReference type="InterPro" id="IPR052337">
    <property type="entry name" value="SAT4-like"/>
</dbReference>
<evidence type="ECO:0000256" key="1">
    <source>
        <dbReference type="ARBA" id="ARBA00004141"/>
    </source>
</evidence>
<dbReference type="Proteomes" id="UP000799444">
    <property type="component" value="Unassembled WGS sequence"/>
</dbReference>
<accession>A0A9P4QPA8</accession>
<feature type="transmembrane region" description="Helical" evidence="7">
    <location>
        <begin position="249"/>
        <end position="269"/>
    </location>
</feature>
<keyword evidence="2 7" id="KW-0812">Transmembrane</keyword>
<comment type="caution">
    <text evidence="9">The sequence shown here is derived from an EMBL/GenBank/DDBJ whole genome shotgun (WGS) entry which is preliminary data.</text>
</comment>
<name>A0A9P4QPA8_9PLEO</name>
<evidence type="ECO:0000313" key="10">
    <source>
        <dbReference type="Proteomes" id="UP000799444"/>
    </source>
</evidence>
<evidence type="ECO:0000256" key="7">
    <source>
        <dbReference type="SAM" id="Phobius"/>
    </source>
</evidence>
<evidence type="ECO:0000313" key="9">
    <source>
        <dbReference type="EMBL" id="KAF2729250.1"/>
    </source>
</evidence>
<sequence>MVDLLDHDRGSHLAATYIAGCAIAFVFVVMRLCARFSIAGVGIDDWSMLITWIVFLPLTILVSVMCFDGGTRHLVYLSQDPAHMRRVIKMNWIAQPLCIFCLGSGKVAIAFLILRLLNRASVWRRWSLYIAIGWTTINSVLMIAFTFAQCENPAALWDDETRAKTKCWDPKVQSSFSIYGGAVHALTDFFLALLPLSLVWGLRTDLRKKVALCALLGCGSLTGICAAVKTSKLSSLNARSDFTWETFSLFMWTGIELILLIVCGSIPALKPIYAICMGRRPSMTQSSQRNTQRSEAIKKFSKKSYQRHANSNSDVTFALQQVRPPSQAEVSRGSGSDDGIGLAISGDPEKEMAIHVTRSVDVEYREREAR</sequence>
<dbReference type="InterPro" id="IPR049326">
    <property type="entry name" value="Rhodopsin_dom_fungi"/>
</dbReference>
<feature type="domain" description="Rhodopsin" evidence="8">
    <location>
        <begin position="30"/>
        <end position="273"/>
    </location>
</feature>
<keyword evidence="4 7" id="KW-0472">Membrane</keyword>
<evidence type="ECO:0000256" key="3">
    <source>
        <dbReference type="ARBA" id="ARBA00022989"/>
    </source>
</evidence>
<dbReference type="Pfam" id="PF20684">
    <property type="entry name" value="Fung_rhodopsin"/>
    <property type="match status" value="1"/>
</dbReference>
<keyword evidence="10" id="KW-1185">Reference proteome</keyword>
<feature type="region of interest" description="Disordered" evidence="6">
    <location>
        <begin position="322"/>
        <end position="348"/>
    </location>
</feature>
<gene>
    <name evidence="9" type="ORF">EJ04DRAFT_447633</name>
</gene>
<evidence type="ECO:0000256" key="6">
    <source>
        <dbReference type="SAM" id="MobiDB-lite"/>
    </source>
</evidence>
<proteinExistence type="inferred from homology"/>
<feature type="transmembrane region" description="Helical" evidence="7">
    <location>
        <begin position="178"/>
        <end position="198"/>
    </location>
</feature>
<dbReference type="AlphaFoldDB" id="A0A9P4QPA8"/>
<evidence type="ECO:0000256" key="5">
    <source>
        <dbReference type="ARBA" id="ARBA00038359"/>
    </source>
</evidence>
<comment type="subcellular location">
    <subcellularLocation>
        <location evidence="1">Membrane</location>
        <topology evidence="1">Multi-pass membrane protein</topology>
    </subcellularLocation>
</comment>
<feature type="transmembrane region" description="Helical" evidence="7">
    <location>
        <begin position="126"/>
        <end position="148"/>
    </location>
</feature>
<feature type="transmembrane region" description="Helical" evidence="7">
    <location>
        <begin position="46"/>
        <end position="70"/>
    </location>
</feature>